<dbReference type="PANTHER" id="PTHR37412">
    <property type="entry name" value="C2 DOMAIN-CONTAINING PROTEIN 5"/>
    <property type="match status" value="1"/>
</dbReference>
<feature type="region of interest" description="Disordered" evidence="1">
    <location>
        <begin position="136"/>
        <end position="206"/>
    </location>
</feature>
<dbReference type="InterPro" id="IPR038983">
    <property type="entry name" value="C2CD5"/>
</dbReference>
<keyword evidence="4" id="KW-1185">Reference proteome</keyword>
<accession>A0A7D9HJI5</accession>
<protein>
    <submittedName>
        <fullName evidence="3">C2 domain-containing 5-like</fullName>
    </submittedName>
</protein>
<dbReference type="GO" id="GO:0010828">
    <property type="term" value="P:positive regulation of D-glucose transmembrane transport"/>
    <property type="evidence" value="ECO:0007669"/>
    <property type="project" value="TreeGrafter"/>
</dbReference>
<dbReference type="EMBL" id="CACRXK020001041">
    <property type="protein sequence ID" value="CAB3986597.1"/>
    <property type="molecule type" value="Genomic_DNA"/>
</dbReference>
<dbReference type="PANTHER" id="PTHR37412:SF2">
    <property type="entry name" value="C2 DOMAIN-CONTAINING PROTEIN 5"/>
    <property type="match status" value="1"/>
</dbReference>
<dbReference type="Pfam" id="PF23025">
    <property type="entry name" value="YbjQ_2"/>
    <property type="match status" value="1"/>
</dbReference>
<evidence type="ECO:0000256" key="1">
    <source>
        <dbReference type="SAM" id="MobiDB-lite"/>
    </source>
</evidence>
<organism evidence="3 4">
    <name type="scientific">Paramuricea clavata</name>
    <name type="common">Red gorgonian</name>
    <name type="synonym">Violescent sea-whip</name>
    <dbReference type="NCBI Taxonomy" id="317549"/>
    <lineage>
        <taxon>Eukaryota</taxon>
        <taxon>Metazoa</taxon>
        <taxon>Cnidaria</taxon>
        <taxon>Anthozoa</taxon>
        <taxon>Octocorallia</taxon>
        <taxon>Malacalcyonacea</taxon>
        <taxon>Plexauridae</taxon>
        <taxon>Paramuricea</taxon>
    </lineage>
</organism>
<evidence type="ECO:0000259" key="2">
    <source>
        <dbReference type="Pfam" id="PF23025"/>
    </source>
</evidence>
<dbReference type="InterPro" id="IPR056431">
    <property type="entry name" value="C2CD5_YbjQ-rel_dom"/>
</dbReference>
<dbReference type="GO" id="GO:0065002">
    <property type="term" value="P:intracellular protein transmembrane transport"/>
    <property type="evidence" value="ECO:0007669"/>
    <property type="project" value="TreeGrafter"/>
</dbReference>
<gene>
    <name evidence="3" type="ORF">PACLA_8A089629</name>
</gene>
<dbReference type="GO" id="GO:0072659">
    <property type="term" value="P:protein localization to plasma membrane"/>
    <property type="evidence" value="ECO:0007669"/>
    <property type="project" value="TreeGrafter"/>
</dbReference>
<dbReference type="Proteomes" id="UP001152795">
    <property type="component" value="Unassembled WGS sequence"/>
</dbReference>
<feature type="domain" description="C2" evidence="2">
    <location>
        <begin position="21"/>
        <end position="128"/>
    </location>
</feature>
<evidence type="ECO:0000313" key="4">
    <source>
        <dbReference type="Proteomes" id="UP001152795"/>
    </source>
</evidence>
<dbReference type="GO" id="GO:0005544">
    <property type="term" value="F:calcium-dependent phospholipid binding"/>
    <property type="evidence" value="ECO:0007669"/>
    <property type="project" value="InterPro"/>
</dbReference>
<name>A0A7D9HJI5_PARCT</name>
<dbReference type="GO" id="GO:0005886">
    <property type="term" value="C:plasma membrane"/>
    <property type="evidence" value="ECO:0007669"/>
    <property type="project" value="TreeGrafter"/>
</dbReference>
<proteinExistence type="predicted"/>
<reference evidence="3" key="1">
    <citation type="submission" date="2020-04" db="EMBL/GenBank/DDBJ databases">
        <authorList>
            <person name="Alioto T."/>
            <person name="Alioto T."/>
            <person name="Gomez Garrido J."/>
        </authorList>
    </citation>
    <scope>NUCLEOTIDE SEQUENCE</scope>
    <source>
        <strain evidence="3">A484AB</strain>
    </source>
</reference>
<comment type="caution">
    <text evidence="3">The sequence shown here is derived from an EMBL/GenBank/DDBJ whole genome shotgun (WGS) entry which is preliminary data.</text>
</comment>
<dbReference type="GO" id="GO:0090314">
    <property type="term" value="P:positive regulation of protein targeting to membrane"/>
    <property type="evidence" value="ECO:0007669"/>
    <property type="project" value="TreeGrafter"/>
</dbReference>
<dbReference type="AlphaFoldDB" id="A0A7D9HJI5"/>
<feature type="non-terminal residue" evidence="3">
    <location>
        <position position="1"/>
    </location>
</feature>
<dbReference type="GO" id="GO:0005509">
    <property type="term" value="F:calcium ion binding"/>
    <property type="evidence" value="ECO:0007669"/>
    <property type="project" value="TreeGrafter"/>
</dbReference>
<sequence length="301" mass="33286">IRGEIKIIVKVDFFIDANKFRQSSCGVQFFTTPSIPSCYKTVAFYGFVEELVVNDDPEYQWIDNFRTPRSSNEARQGLFQKLSGELQRKIGLKVLDLGGNAVIGYQQYFDLEGESGIVVRGIGTCVFLRKIYATSSPSTPTSFVASPRDDTGAPELLSADPSKSFPPNVQRKRRTSSTDSDGSSPMKDCSGSGEKGSLGTSLGNSRMPRHTMARQRTIDEFILLGVKQELAEIGRNDVISNWFSWLGEQSRGNSANPSFGDIRYAGTVGSWFADALEKEIDYNQLGFQPKVNKKATWVLGI</sequence>
<evidence type="ECO:0000313" key="3">
    <source>
        <dbReference type="EMBL" id="CAB3986597.1"/>
    </source>
</evidence>
<dbReference type="OrthoDB" id="419768at2759"/>
<dbReference type="GO" id="GO:0031340">
    <property type="term" value="P:positive regulation of vesicle fusion"/>
    <property type="evidence" value="ECO:0007669"/>
    <property type="project" value="TreeGrafter"/>
</dbReference>